<keyword evidence="2" id="KW-1185">Reference proteome</keyword>
<dbReference type="Proteomes" id="UP000233556">
    <property type="component" value="Unassembled WGS sequence"/>
</dbReference>
<dbReference type="EMBL" id="KZ516249">
    <property type="protein sequence ID" value="PKU29777.1"/>
    <property type="molecule type" value="Genomic_DNA"/>
</dbReference>
<dbReference type="AlphaFoldDB" id="A0A2I0T7K8"/>
<proteinExistence type="predicted"/>
<name>A0A2I0T7K8_LIMLA</name>
<sequence length="142" mass="15968">MFLECMEDNFLTQLVGEPTRGGALLDLHFTNKEGQVGDVEVGGRLGLSDHEMVEFSVLSEITKGVSKTSTLDFWRADFSLFRTLVGRVPWEIVLRGKGVQEGWTLFKKEILKVQGQAVPTRRKIKGRGKWPSLVEQRAFDGT</sequence>
<dbReference type="PANTHER" id="PTHR33395">
    <property type="entry name" value="TRANSCRIPTASE, PUTATIVE-RELATED-RELATED"/>
    <property type="match status" value="1"/>
</dbReference>
<dbReference type="PANTHER" id="PTHR33395:SF22">
    <property type="entry name" value="REVERSE TRANSCRIPTASE DOMAIN-CONTAINING PROTEIN"/>
    <property type="match status" value="1"/>
</dbReference>
<evidence type="ECO:0000313" key="2">
    <source>
        <dbReference type="Proteomes" id="UP000233556"/>
    </source>
</evidence>
<gene>
    <name evidence="1" type="ORF">llap_19920</name>
</gene>
<dbReference type="GO" id="GO:0007508">
    <property type="term" value="P:larval heart development"/>
    <property type="evidence" value="ECO:0007669"/>
    <property type="project" value="TreeGrafter"/>
</dbReference>
<protein>
    <recommendedName>
        <fullName evidence="3">Glycerol kinase</fullName>
    </recommendedName>
</protein>
<reference evidence="2" key="1">
    <citation type="submission" date="2017-11" db="EMBL/GenBank/DDBJ databases">
        <authorList>
            <person name="Lima N.C."/>
            <person name="Parody-Merino A.M."/>
            <person name="Battley P.F."/>
            <person name="Fidler A.E."/>
            <person name="Prosdocimi F."/>
        </authorList>
    </citation>
    <scope>NUCLEOTIDE SEQUENCE [LARGE SCALE GENOMIC DNA]</scope>
</reference>
<dbReference type="GO" id="GO:0031012">
    <property type="term" value="C:extracellular matrix"/>
    <property type="evidence" value="ECO:0007669"/>
    <property type="project" value="TreeGrafter"/>
</dbReference>
<evidence type="ECO:0000313" key="1">
    <source>
        <dbReference type="EMBL" id="PKU29777.1"/>
    </source>
</evidence>
<accession>A0A2I0T7K8</accession>
<dbReference type="GO" id="GO:0061343">
    <property type="term" value="P:cell adhesion involved in heart morphogenesis"/>
    <property type="evidence" value="ECO:0007669"/>
    <property type="project" value="TreeGrafter"/>
</dbReference>
<organism evidence="1 2">
    <name type="scientific">Limosa lapponica baueri</name>
    <dbReference type="NCBI Taxonomy" id="1758121"/>
    <lineage>
        <taxon>Eukaryota</taxon>
        <taxon>Metazoa</taxon>
        <taxon>Chordata</taxon>
        <taxon>Craniata</taxon>
        <taxon>Vertebrata</taxon>
        <taxon>Euteleostomi</taxon>
        <taxon>Archelosauria</taxon>
        <taxon>Archosauria</taxon>
        <taxon>Dinosauria</taxon>
        <taxon>Saurischia</taxon>
        <taxon>Theropoda</taxon>
        <taxon>Coelurosauria</taxon>
        <taxon>Aves</taxon>
        <taxon>Neognathae</taxon>
        <taxon>Neoaves</taxon>
        <taxon>Charadriiformes</taxon>
        <taxon>Scolopacidae</taxon>
        <taxon>Limosa</taxon>
    </lineage>
</organism>
<evidence type="ECO:0008006" key="3">
    <source>
        <dbReference type="Google" id="ProtNLM"/>
    </source>
</evidence>
<reference evidence="2" key="2">
    <citation type="submission" date="2017-12" db="EMBL/GenBank/DDBJ databases">
        <title>Genome sequence of the Bar-tailed Godwit (Limosa lapponica baueri).</title>
        <authorList>
            <person name="Lima N.C.B."/>
            <person name="Parody-Merino A.M."/>
            <person name="Battley P.F."/>
            <person name="Fidler A.E."/>
            <person name="Prosdocimi F."/>
        </authorList>
    </citation>
    <scope>NUCLEOTIDE SEQUENCE [LARGE SCALE GENOMIC DNA]</scope>
</reference>
<dbReference type="OrthoDB" id="6118220at2759"/>